<feature type="region of interest" description="Disordered" evidence="1">
    <location>
        <begin position="26"/>
        <end position="64"/>
    </location>
</feature>
<keyword evidence="3" id="KW-1185">Reference proteome</keyword>
<name>A0AAD4N1U2_9BILA</name>
<accession>A0AAD4N1U2</accession>
<feature type="region of interest" description="Disordered" evidence="1">
    <location>
        <begin position="82"/>
        <end position="113"/>
    </location>
</feature>
<feature type="compositionally biased region" description="Polar residues" evidence="1">
    <location>
        <begin position="46"/>
        <end position="62"/>
    </location>
</feature>
<gene>
    <name evidence="2" type="ORF">DdX_08883</name>
</gene>
<evidence type="ECO:0000313" key="2">
    <source>
        <dbReference type="EMBL" id="KAI1713997.1"/>
    </source>
</evidence>
<reference evidence="2" key="1">
    <citation type="submission" date="2022-01" db="EMBL/GenBank/DDBJ databases">
        <title>Genome Sequence Resource for Two Populations of Ditylenchus destructor, the Migratory Endoparasitic Phytonematode.</title>
        <authorList>
            <person name="Zhang H."/>
            <person name="Lin R."/>
            <person name="Xie B."/>
        </authorList>
    </citation>
    <scope>NUCLEOTIDE SEQUENCE</scope>
    <source>
        <strain evidence="2">BazhouSP</strain>
    </source>
</reference>
<feature type="compositionally biased region" description="Basic residues" evidence="1">
    <location>
        <begin position="100"/>
        <end position="113"/>
    </location>
</feature>
<organism evidence="2 3">
    <name type="scientific">Ditylenchus destructor</name>
    <dbReference type="NCBI Taxonomy" id="166010"/>
    <lineage>
        <taxon>Eukaryota</taxon>
        <taxon>Metazoa</taxon>
        <taxon>Ecdysozoa</taxon>
        <taxon>Nematoda</taxon>
        <taxon>Chromadorea</taxon>
        <taxon>Rhabditida</taxon>
        <taxon>Tylenchina</taxon>
        <taxon>Tylenchomorpha</taxon>
        <taxon>Sphaerularioidea</taxon>
        <taxon>Anguinidae</taxon>
        <taxon>Anguininae</taxon>
        <taxon>Ditylenchus</taxon>
    </lineage>
</organism>
<dbReference type="EMBL" id="JAKKPZ010000014">
    <property type="protein sequence ID" value="KAI1713997.1"/>
    <property type="molecule type" value="Genomic_DNA"/>
</dbReference>
<proteinExistence type="predicted"/>
<comment type="caution">
    <text evidence="2">The sequence shown here is derived from an EMBL/GenBank/DDBJ whole genome shotgun (WGS) entry which is preliminary data.</text>
</comment>
<feature type="compositionally biased region" description="Polar residues" evidence="1">
    <location>
        <begin position="82"/>
        <end position="91"/>
    </location>
</feature>
<dbReference type="Proteomes" id="UP001201812">
    <property type="component" value="Unassembled WGS sequence"/>
</dbReference>
<protein>
    <submittedName>
        <fullName evidence="2">Uncharacterized protein</fullName>
    </submittedName>
</protein>
<evidence type="ECO:0000256" key="1">
    <source>
        <dbReference type="SAM" id="MobiDB-lite"/>
    </source>
</evidence>
<sequence>MHCGETTNCGRTKNNELRATLRRAKWRGREFPYQPTAVKTRGGSGINKSSPKSVETSPTTPSEKCRGNGFCAKMSDNCTHNTAVSAATSVPTDRAGGGLTRRRTHSKRLKETL</sequence>
<dbReference type="AlphaFoldDB" id="A0AAD4N1U2"/>
<evidence type="ECO:0000313" key="3">
    <source>
        <dbReference type="Proteomes" id="UP001201812"/>
    </source>
</evidence>